<keyword evidence="3" id="KW-1185">Reference proteome</keyword>
<dbReference type="Proteomes" id="UP000256980">
    <property type="component" value="Unassembled WGS sequence"/>
</dbReference>
<reference evidence="2 3" key="1">
    <citation type="submission" date="2018-07" db="EMBL/GenBank/DDBJ databases">
        <title>Genomic Encyclopedia of Type Strains, Phase III (KMG-III): the genomes of soil and plant-associated and newly described type strains.</title>
        <authorList>
            <person name="Whitman W."/>
        </authorList>
    </citation>
    <scope>NUCLEOTIDE SEQUENCE [LARGE SCALE GENOMIC DNA]</scope>
    <source>
        <strain evidence="2 3">CECT 7946</strain>
    </source>
</reference>
<accession>A0A3D9H2X1</accession>
<feature type="coiled-coil region" evidence="1">
    <location>
        <begin position="67"/>
        <end position="128"/>
    </location>
</feature>
<gene>
    <name evidence="2" type="ORF">DFQ10_10423</name>
</gene>
<evidence type="ECO:0000313" key="2">
    <source>
        <dbReference type="EMBL" id="RED43834.1"/>
    </source>
</evidence>
<keyword evidence="1" id="KW-0175">Coiled coil</keyword>
<dbReference type="AlphaFoldDB" id="A0A3D9H2X1"/>
<name>A0A3D9H2X1_9FLAO</name>
<dbReference type="EMBL" id="QRDV01000004">
    <property type="protein sequence ID" value="RED43834.1"/>
    <property type="molecule type" value="Genomic_DNA"/>
</dbReference>
<evidence type="ECO:0000313" key="3">
    <source>
        <dbReference type="Proteomes" id="UP000256980"/>
    </source>
</evidence>
<dbReference type="RefSeq" id="WP_115817254.1">
    <property type="nucleotide sequence ID" value="NZ_CANKZP010000004.1"/>
</dbReference>
<sequence length="149" mass="17847">MKTTQTNSKYVEWLSAEEMHEASKEWLSELLFIKDEHLFFEDLIKSYTLQLIEPEKFSDNKEVIDVLNRSQKRNNLLIEAIKVHENELQIIVDGVNQLKEEKAYRNSHQGLIKEIKEFQTNYRNLKTQLFDIIKSIKKEDKRNHLLDNK</sequence>
<dbReference type="OrthoDB" id="1139121at2"/>
<protein>
    <submittedName>
        <fullName evidence="2">Uncharacterized protein</fullName>
    </submittedName>
</protein>
<proteinExistence type="predicted"/>
<evidence type="ECO:0000256" key="1">
    <source>
        <dbReference type="SAM" id="Coils"/>
    </source>
</evidence>
<organism evidence="2 3">
    <name type="scientific">Winogradskyella eximia</name>
    <dbReference type="NCBI Taxonomy" id="262006"/>
    <lineage>
        <taxon>Bacteria</taxon>
        <taxon>Pseudomonadati</taxon>
        <taxon>Bacteroidota</taxon>
        <taxon>Flavobacteriia</taxon>
        <taxon>Flavobacteriales</taxon>
        <taxon>Flavobacteriaceae</taxon>
        <taxon>Winogradskyella</taxon>
    </lineage>
</organism>
<comment type="caution">
    <text evidence="2">The sequence shown here is derived from an EMBL/GenBank/DDBJ whole genome shotgun (WGS) entry which is preliminary data.</text>
</comment>